<sequence>MRELHNKNRSTTAANSRYRRTTPFPKELSRKNHKLNFKKAFFKQGSFFLRIINLHFSDLKNREVLLASCNSSGSLGNFVGNVL</sequence>
<name>A0A256A4E6_9FLAO</name>
<accession>A0A256A4E6</accession>
<evidence type="ECO:0000313" key="3">
    <source>
        <dbReference type="Proteomes" id="UP000216035"/>
    </source>
</evidence>
<dbReference type="AlphaFoldDB" id="A0A256A4E6"/>
<reference evidence="2 3" key="1">
    <citation type="submission" date="2017-07" db="EMBL/GenBank/DDBJ databases">
        <title>Flavobacterium cyanobacteriorum sp. nov., isolated from cyanobacterial aggregates in a eutrophic lake.</title>
        <authorList>
            <person name="Cai H."/>
        </authorList>
    </citation>
    <scope>NUCLEOTIDE SEQUENCE [LARGE SCALE GENOMIC DNA]</scope>
    <source>
        <strain evidence="2 3">TH167</strain>
    </source>
</reference>
<dbReference type="EMBL" id="NOXX01000138">
    <property type="protein sequence ID" value="OYQ47910.1"/>
    <property type="molecule type" value="Genomic_DNA"/>
</dbReference>
<organism evidence="2 3">
    <name type="scientific">Flavobacterium aurantiibacter</name>
    <dbReference type="NCBI Taxonomy" id="2023067"/>
    <lineage>
        <taxon>Bacteria</taxon>
        <taxon>Pseudomonadati</taxon>
        <taxon>Bacteroidota</taxon>
        <taxon>Flavobacteriia</taxon>
        <taxon>Flavobacteriales</taxon>
        <taxon>Flavobacteriaceae</taxon>
        <taxon>Flavobacterium</taxon>
    </lineage>
</organism>
<dbReference type="Proteomes" id="UP000216035">
    <property type="component" value="Unassembled WGS sequence"/>
</dbReference>
<gene>
    <name evidence="2" type="ORF">CHX27_02715</name>
</gene>
<evidence type="ECO:0000256" key="1">
    <source>
        <dbReference type="SAM" id="MobiDB-lite"/>
    </source>
</evidence>
<evidence type="ECO:0000313" key="2">
    <source>
        <dbReference type="EMBL" id="OYQ47910.1"/>
    </source>
</evidence>
<feature type="region of interest" description="Disordered" evidence="1">
    <location>
        <begin position="1"/>
        <end position="25"/>
    </location>
</feature>
<proteinExistence type="predicted"/>
<comment type="caution">
    <text evidence="2">The sequence shown here is derived from an EMBL/GenBank/DDBJ whole genome shotgun (WGS) entry which is preliminary data.</text>
</comment>
<keyword evidence="3" id="KW-1185">Reference proteome</keyword>
<protein>
    <submittedName>
        <fullName evidence="2">Uncharacterized protein</fullName>
    </submittedName>
</protein>